<accession>A0A4R9G7D1</accession>
<dbReference type="NCBIfam" id="NF047806">
    <property type="entry name" value="LIC10025_lipo"/>
    <property type="match status" value="1"/>
</dbReference>
<dbReference type="Proteomes" id="UP000297453">
    <property type="component" value="Unassembled WGS sequence"/>
</dbReference>
<name>A0A4R9G7D1_9LEPT</name>
<dbReference type="EMBL" id="RQEP01000005">
    <property type="protein sequence ID" value="TGK07145.1"/>
    <property type="molecule type" value="Genomic_DNA"/>
</dbReference>
<reference evidence="1" key="1">
    <citation type="journal article" date="2019" name="PLoS Negl. Trop. Dis.">
        <title>Revisiting the worldwide diversity of Leptospira species in the environment.</title>
        <authorList>
            <person name="Vincent A.T."/>
            <person name="Schiettekatte O."/>
            <person name="Bourhy P."/>
            <person name="Veyrier F.J."/>
            <person name="Picardeau M."/>
        </authorList>
    </citation>
    <scope>NUCLEOTIDE SEQUENCE [LARGE SCALE GENOMIC DNA]</scope>
    <source>
        <strain evidence="1">SSS9</strain>
    </source>
</reference>
<gene>
    <name evidence="1" type="ORF">EHO59_03280</name>
</gene>
<evidence type="ECO:0000313" key="1">
    <source>
        <dbReference type="EMBL" id="TGK07145.1"/>
    </source>
</evidence>
<dbReference type="OrthoDB" id="315480at2"/>
<sequence>MNRKNRIYSYLVLIVGSHSLINCVHKNPHAAEYFEKYFRYQDIIQKEFKEDSTRNVLSGNPDKDAQEKFYKKDDHLILGFHLSENGNGYKKELADSAFPAGPSSPYSIYVDAQENEFHSKKTFKIKRTVEMISPEASVFDMFPMIDETIHHLKTSNAKSVAEYSELQSFLCGNFDCDIRREHEITFITYTLSERMKEKFPITYKKWHKRLGQLAFRFQLFQPGGFEKGLEFYNEGQNIILGIPDSHKGYWSSPKALHLRTYAYLSVYGLKIDVRGLGYTFKFHRAGNTDIVTGEFTKIPETNIGGRFLSILPPSAISLFVPGDMGEYFEDMFELLVKGSDGKGGNRLETRTKRNGNRTKVVLTSSSEIFRDRFLPFKSQDEEDEPPFFSELGRALVKDLRGK</sequence>
<organism evidence="1 2">
    <name type="scientific">Leptospira semungkisensis</name>
    <dbReference type="NCBI Taxonomy" id="2484985"/>
    <lineage>
        <taxon>Bacteria</taxon>
        <taxon>Pseudomonadati</taxon>
        <taxon>Spirochaetota</taxon>
        <taxon>Spirochaetia</taxon>
        <taxon>Leptospirales</taxon>
        <taxon>Leptospiraceae</taxon>
        <taxon>Leptospira</taxon>
    </lineage>
</organism>
<keyword evidence="2" id="KW-1185">Reference proteome</keyword>
<evidence type="ECO:0008006" key="3">
    <source>
        <dbReference type="Google" id="ProtNLM"/>
    </source>
</evidence>
<dbReference type="RefSeq" id="WP_135584704.1">
    <property type="nucleotide sequence ID" value="NZ_RQEP01000005.1"/>
</dbReference>
<protein>
    <recommendedName>
        <fullName evidence="3">Lipoprotein</fullName>
    </recommendedName>
</protein>
<evidence type="ECO:0000313" key="2">
    <source>
        <dbReference type="Proteomes" id="UP000297453"/>
    </source>
</evidence>
<dbReference type="AlphaFoldDB" id="A0A4R9G7D1"/>
<comment type="caution">
    <text evidence="1">The sequence shown here is derived from an EMBL/GenBank/DDBJ whole genome shotgun (WGS) entry which is preliminary data.</text>
</comment>
<proteinExistence type="predicted"/>